<dbReference type="SUPFAM" id="SSF52833">
    <property type="entry name" value="Thioredoxin-like"/>
    <property type="match status" value="1"/>
</dbReference>
<dbReference type="GO" id="GO:0016491">
    <property type="term" value="F:oxidoreductase activity"/>
    <property type="evidence" value="ECO:0007669"/>
    <property type="project" value="InterPro"/>
</dbReference>
<dbReference type="GO" id="GO:0016209">
    <property type="term" value="F:antioxidant activity"/>
    <property type="evidence" value="ECO:0007669"/>
    <property type="project" value="InterPro"/>
</dbReference>
<sequence>MKKLSLLLTIILFTISGYSQNQSLQNLQPNEKSVVKGEDGKIYAYDEWKLMWFSGKYSVKSLNTNDNKGKPEFLLYKLTTEQTQAMLASMPKPKESLAFPAGKKFDGFKVTDLNGNQFNLEEAKGKIIVLNFWFINCPPCKIEIPFLNEMIDSYKNTKDIIFLAIALDDSVRLQEFLKNNPYKYSIIANGRPISNQYSINSYPTHVVIDKGGKVKFSTYGLAANTVLWIKKSIDESLSTK</sequence>
<feature type="domain" description="Thioredoxin" evidence="3">
    <location>
        <begin position="99"/>
        <end position="238"/>
    </location>
</feature>
<keyword evidence="2" id="KW-0732">Signal</keyword>
<dbReference type="PROSITE" id="PS51352">
    <property type="entry name" value="THIOREDOXIN_2"/>
    <property type="match status" value="1"/>
</dbReference>
<protein>
    <submittedName>
        <fullName evidence="4">TlpA disulfide reductase family protein</fullName>
    </submittedName>
</protein>
<name>A0A9X3I9J6_9SPHI</name>
<dbReference type="EMBL" id="JAPJUH010000003">
    <property type="protein sequence ID" value="MCX3265360.1"/>
    <property type="molecule type" value="Genomic_DNA"/>
</dbReference>
<organism evidence="4 5">
    <name type="scientific">Pedobacter agri</name>
    <dbReference type="NCBI Taxonomy" id="454586"/>
    <lineage>
        <taxon>Bacteria</taxon>
        <taxon>Pseudomonadati</taxon>
        <taxon>Bacteroidota</taxon>
        <taxon>Sphingobacteriia</taxon>
        <taxon>Sphingobacteriales</taxon>
        <taxon>Sphingobacteriaceae</taxon>
        <taxon>Pedobacter</taxon>
    </lineage>
</organism>
<reference evidence="4" key="1">
    <citation type="submission" date="2022-11" db="EMBL/GenBank/DDBJ databases">
        <authorList>
            <person name="Graham C."/>
            <person name="Newman J.D."/>
        </authorList>
    </citation>
    <scope>NUCLEOTIDE SEQUENCE</scope>
    <source>
        <strain evidence="4">DSM 19486</strain>
    </source>
</reference>
<dbReference type="InterPro" id="IPR000866">
    <property type="entry name" value="AhpC/TSA"/>
</dbReference>
<dbReference type="PROSITE" id="PS00194">
    <property type="entry name" value="THIOREDOXIN_1"/>
    <property type="match status" value="1"/>
</dbReference>
<keyword evidence="1" id="KW-0676">Redox-active center</keyword>
<comment type="caution">
    <text evidence="4">The sequence shown here is derived from an EMBL/GenBank/DDBJ whole genome shotgun (WGS) entry which is preliminary data.</text>
</comment>
<dbReference type="PANTHER" id="PTHR42852:SF17">
    <property type="entry name" value="THIOREDOXIN-LIKE PROTEIN HI_1115"/>
    <property type="match status" value="1"/>
</dbReference>
<dbReference type="InterPro" id="IPR050553">
    <property type="entry name" value="Thioredoxin_ResA/DsbE_sf"/>
</dbReference>
<accession>A0A9X3I9J6</accession>
<evidence type="ECO:0000256" key="2">
    <source>
        <dbReference type="SAM" id="SignalP"/>
    </source>
</evidence>
<dbReference type="Pfam" id="PF00578">
    <property type="entry name" value="AhpC-TSA"/>
    <property type="match status" value="1"/>
</dbReference>
<dbReference type="CDD" id="cd02966">
    <property type="entry name" value="TlpA_like_family"/>
    <property type="match status" value="1"/>
</dbReference>
<keyword evidence="5" id="KW-1185">Reference proteome</keyword>
<dbReference type="InterPro" id="IPR036249">
    <property type="entry name" value="Thioredoxin-like_sf"/>
</dbReference>
<feature type="chain" id="PRO_5040751450" evidence="2">
    <location>
        <begin position="22"/>
        <end position="240"/>
    </location>
</feature>
<feature type="signal peptide" evidence="2">
    <location>
        <begin position="1"/>
        <end position="21"/>
    </location>
</feature>
<dbReference type="PANTHER" id="PTHR42852">
    <property type="entry name" value="THIOL:DISULFIDE INTERCHANGE PROTEIN DSBE"/>
    <property type="match status" value="1"/>
</dbReference>
<dbReference type="InterPro" id="IPR013766">
    <property type="entry name" value="Thioredoxin_domain"/>
</dbReference>
<evidence type="ECO:0000313" key="5">
    <source>
        <dbReference type="Proteomes" id="UP001142592"/>
    </source>
</evidence>
<proteinExistence type="predicted"/>
<dbReference type="RefSeq" id="WP_010602804.1">
    <property type="nucleotide sequence ID" value="NZ_JAPJUH010000003.1"/>
</dbReference>
<dbReference type="Proteomes" id="UP001142592">
    <property type="component" value="Unassembled WGS sequence"/>
</dbReference>
<dbReference type="Gene3D" id="3.40.30.10">
    <property type="entry name" value="Glutaredoxin"/>
    <property type="match status" value="1"/>
</dbReference>
<evidence type="ECO:0000313" key="4">
    <source>
        <dbReference type="EMBL" id="MCX3265360.1"/>
    </source>
</evidence>
<evidence type="ECO:0000256" key="1">
    <source>
        <dbReference type="ARBA" id="ARBA00023284"/>
    </source>
</evidence>
<gene>
    <name evidence="4" type="ORF">OQZ29_11430</name>
</gene>
<evidence type="ECO:0000259" key="3">
    <source>
        <dbReference type="PROSITE" id="PS51352"/>
    </source>
</evidence>
<dbReference type="InterPro" id="IPR017937">
    <property type="entry name" value="Thioredoxin_CS"/>
</dbReference>
<dbReference type="AlphaFoldDB" id="A0A9X3I9J6"/>